<dbReference type="PROSITE" id="PS01339">
    <property type="entry name" value="SURF4"/>
    <property type="match status" value="1"/>
</dbReference>
<dbReference type="InterPro" id="IPR045214">
    <property type="entry name" value="Surf1/Surf4"/>
</dbReference>
<dbReference type="InterPro" id="IPR002995">
    <property type="entry name" value="Surf4"/>
</dbReference>
<evidence type="ECO:0000313" key="11">
    <source>
        <dbReference type="WBParaSite" id="PSU_v2.g14737.t1"/>
    </source>
</evidence>
<keyword evidence="3" id="KW-0813">Transport</keyword>
<dbReference type="GO" id="GO:0015031">
    <property type="term" value="P:protein transport"/>
    <property type="evidence" value="ECO:0007669"/>
    <property type="project" value="UniProtKB-KW"/>
</dbReference>
<dbReference type="Proteomes" id="UP000887577">
    <property type="component" value="Unplaced"/>
</dbReference>
<dbReference type="GO" id="GO:0005789">
    <property type="term" value="C:endoplasmic reticulum membrane"/>
    <property type="evidence" value="ECO:0007669"/>
    <property type="project" value="UniProtKB-SubCell"/>
</dbReference>
<evidence type="ECO:0000313" key="10">
    <source>
        <dbReference type="Proteomes" id="UP000887577"/>
    </source>
</evidence>
<keyword evidence="10" id="KW-1185">Reference proteome</keyword>
<keyword evidence="6" id="KW-0653">Protein transport</keyword>
<evidence type="ECO:0000256" key="1">
    <source>
        <dbReference type="ARBA" id="ARBA00004477"/>
    </source>
</evidence>
<evidence type="ECO:0000256" key="6">
    <source>
        <dbReference type="ARBA" id="ARBA00022927"/>
    </source>
</evidence>
<reference evidence="11" key="1">
    <citation type="submission" date="2022-11" db="UniProtKB">
        <authorList>
            <consortium name="WormBaseParasite"/>
        </authorList>
    </citation>
    <scope>IDENTIFICATION</scope>
</reference>
<evidence type="ECO:0000256" key="4">
    <source>
        <dbReference type="ARBA" id="ARBA00022692"/>
    </source>
</evidence>
<evidence type="ECO:0000256" key="5">
    <source>
        <dbReference type="ARBA" id="ARBA00022824"/>
    </source>
</evidence>
<comment type="subcellular location">
    <subcellularLocation>
        <location evidence="1">Endoplasmic reticulum membrane</location>
        <topology evidence="1">Multi-pass membrane protein</topology>
    </subcellularLocation>
</comment>
<evidence type="ECO:0000256" key="3">
    <source>
        <dbReference type="ARBA" id="ARBA00022448"/>
    </source>
</evidence>
<evidence type="ECO:0000256" key="7">
    <source>
        <dbReference type="ARBA" id="ARBA00022989"/>
    </source>
</evidence>
<dbReference type="WBParaSite" id="PSU_v2.g14737.t1">
    <property type="protein sequence ID" value="PSU_v2.g14737.t1"/>
    <property type="gene ID" value="PSU_v2.g14737"/>
</dbReference>
<organism evidence="10 11">
    <name type="scientific">Panagrolaimus superbus</name>
    <dbReference type="NCBI Taxonomy" id="310955"/>
    <lineage>
        <taxon>Eukaryota</taxon>
        <taxon>Metazoa</taxon>
        <taxon>Ecdysozoa</taxon>
        <taxon>Nematoda</taxon>
        <taxon>Chromadorea</taxon>
        <taxon>Rhabditida</taxon>
        <taxon>Tylenchina</taxon>
        <taxon>Panagrolaimomorpha</taxon>
        <taxon>Panagrolaimoidea</taxon>
        <taxon>Panagrolaimidae</taxon>
        <taxon>Panagrolaimus</taxon>
    </lineage>
</organism>
<feature type="transmembrane region" description="Helical" evidence="9">
    <location>
        <begin position="194"/>
        <end position="213"/>
    </location>
</feature>
<evidence type="ECO:0000256" key="2">
    <source>
        <dbReference type="ARBA" id="ARBA00006945"/>
    </source>
</evidence>
<feature type="transmembrane region" description="Helical" evidence="9">
    <location>
        <begin position="171"/>
        <end position="188"/>
    </location>
</feature>
<keyword evidence="7 9" id="KW-1133">Transmembrane helix</keyword>
<keyword evidence="8 9" id="KW-0472">Membrane</keyword>
<dbReference type="GO" id="GO:0005793">
    <property type="term" value="C:endoplasmic reticulum-Golgi intermediate compartment"/>
    <property type="evidence" value="ECO:0007669"/>
    <property type="project" value="TreeGrafter"/>
</dbReference>
<evidence type="ECO:0000256" key="9">
    <source>
        <dbReference type="SAM" id="Phobius"/>
    </source>
</evidence>
<dbReference type="PANTHER" id="PTHR23427:SF1">
    <property type="entry name" value="SURFEIT LOCUS PROTEIN 4"/>
    <property type="match status" value="1"/>
</dbReference>
<dbReference type="PANTHER" id="PTHR23427">
    <property type="entry name" value="SURFEIT LOCUS PROTEIN"/>
    <property type="match status" value="1"/>
</dbReference>
<evidence type="ECO:0000256" key="8">
    <source>
        <dbReference type="ARBA" id="ARBA00023136"/>
    </source>
</evidence>
<feature type="transmembrane region" description="Helical" evidence="9">
    <location>
        <begin position="76"/>
        <end position="96"/>
    </location>
</feature>
<keyword evidence="4 9" id="KW-0812">Transmembrane</keyword>
<sequence length="284" mass="33075">MNSEIFQHFMMSMGHNSKQFLGSLEDYADDFLRRTKHYLPHVARFCLVSTFIEDGFRMWSQWDDQRQFMQESWNCGWFFATLFVLFNFFGQFIPVIMVMLRKYVGIACALLAGVVVLQTVAYHILWDLKFLARNVAVGGSLLLLLAETQEEQRSNFAGVPQMNNDNKPKSWMLLAGRVCLVFMFLSLIHFEASFIRMIELLVGVVLMTLITIGYKTKLSAMVLVIWLFGLNLWLNSWWTVPTDRFYRDFMKYDFFQTMSVIGGLLLVIAYGPGGVSVDDYKKRW</sequence>
<dbReference type="Pfam" id="PF02077">
    <property type="entry name" value="SURF4"/>
    <property type="match status" value="1"/>
</dbReference>
<comment type="similarity">
    <text evidence="2">Belongs to the SURF4 family.</text>
</comment>
<feature type="transmembrane region" description="Helical" evidence="9">
    <location>
        <begin position="220"/>
        <end position="238"/>
    </location>
</feature>
<proteinExistence type="inferred from homology"/>
<feature type="transmembrane region" description="Helical" evidence="9">
    <location>
        <begin position="103"/>
        <end position="124"/>
    </location>
</feature>
<accession>A0A914Y5M2</accession>
<keyword evidence="5" id="KW-0256">Endoplasmic reticulum</keyword>
<dbReference type="GO" id="GO:0007030">
    <property type="term" value="P:Golgi organization"/>
    <property type="evidence" value="ECO:0007669"/>
    <property type="project" value="TreeGrafter"/>
</dbReference>
<feature type="transmembrane region" description="Helical" evidence="9">
    <location>
        <begin position="258"/>
        <end position="277"/>
    </location>
</feature>
<protein>
    <submittedName>
        <fullName evidence="11">Surfeit locus protein 4</fullName>
    </submittedName>
</protein>
<name>A0A914Y5M2_9BILA</name>
<dbReference type="AlphaFoldDB" id="A0A914Y5M2"/>